<accession>A0A4V3D4J7</accession>
<dbReference type="Pfam" id="PF11132">
    <property type="entry name" value="SplA"/>
    <property type="match status" value="1"/>
</dbReference>
<dbReference type="GO" id="GO:0016829">
    <property type="term" value="F:lyase activity"/>
    <property type="evidence" value="ECO:0007669"/>
    <property type="project" value="UniProtKB-KW"/>
</dbReference>
<dbReference type="EMBL" id="SNYJ01000017">
    <property type="protein sequence ID" value="TDQ36537.1"/>
    <property type="molecule type" value="Genomic_DNA"/>
</dbReference>
<evidence type="ECO:0000313" key="1">
    <source>
        <dbReference type="EMBL" id="TDQ36537.1"/>
    </source>
</evidence>
<reference evidence="1 2" key="1">
    <citation type="submission" date="2019-03" db="EMBL/GenBank/DDBJ databases">
        <title>Genomic Encyclopedia of Type Strains, Phase IV (KMG-IV): sequencing the most valuable type-strain genomes for metagenomic binning, comparative biology and taxonomic classification.</title>
        <authorList>
            <person name="Goeker M."/>
        </authorList>
    </citation>
    <scope>NUCLEOTIDE SEQUENCE [LARGE SCALE GENOMIC DNA]</scope>
    <source>
        <strain evidence="1 2">DSM 28697</strain>
    </source>
</reference>
<gene>
    <name evidence="1" type="ORF">EV213_1171</name>
</gene>
<evidence type="ECO:0000313" key="2">
    <source>
        <dbReference type="Proteomes" id="UP000295632"/>
    </source>
</evidence>
<comment type="caution">
    <text evidence="1">The sequence shown here is derived from an EMBL/GenBank/DDBJ whole genome shotgun (WGS) entry which is preliminary data.</text>
</comment>
<dbReference type="InterPro" id="IPR022608">
    <property type="entry name" value="Tscrpt_reg_SplA"/>
</dbReference>
<dbReference type="Proteomes" id="UP000295632">
    <property type="component" value="Unassembled WGS sequence"/>
</dbReference>
<protein>
    <submittedName>
        <fullName evidence="1">Transcriptional regulator of the spore photoproduct lyase operon</fullName>
    </submittedName>
</protein>
<proteinExistence type="predicted"/>
<keyword evidence="2" id="KW-1185">Reference proteome</keyword>
<organism evidence="1 2">
    <name type="scientific">Aureibacillus halotolerans</name>
    <dbReference type="NCBI Taxonomy" id="1508390"/>
    <lineage>
        <taxon>Bacteria</taxon>
        <taxon>Bacillati</taxon>
        <taxon>Bacillota</taxon>
        <taxon>Bacilli</taxon>
        <taxon>Bacillales</taxon>
        <taxon>Bacillaceae</taxon>
        <taxon>Aureibacillus</taxon>
    </lineage>
</organism>
<sequence length="84" mass="9698">MLSAGESVFVIYRNPHTQNVATIQEAQILQDPISHQPALFLYDHYYPLDMDYAMYSTYEEAEAAYEDYFYVDEYNASSLDGGHV</sequence>
<keyword evidence="1" id="KW-0456">Lyase</keyword>
<name>A0A4V3D4J7_9BACI</name>
<dbReference type="AlphaFoldDB" id="A0A4V3D4J7"/>